<feature type="compositionally biased region" description="Basic and acidic residues" evidence="1">
    <location>
        <begin position="78"/>
        <end position="89"/>
    </location>
</feature>
<keyword evidence="3" id="KW-1185">Reference proteome</keyword>
<gene>
    <name evidence="2" type="ORF">NP511_17985</name>
</gene>
<dbReference type="GeneID" id="84215872"/>
<dbReference type="AlphaFoldDB" id="A0AAF0PA58"/>
<feature type="region of interest" description="Disordered" evidence="1">
    <location>
        <begin position="63"/>
        <end position="89"/>
    </location>
</feature>
<dbReference type="InterPro" id="IPR036388">
    <property type="entry name" value="WH-like_DNA-bd_sf"/>
</dbReference>
<proteinExistence type="predicted"/>
<dbReference type="RefSeq" id="WP_049966549.1">
    <property type="nucleotide sequence ID" value="NZ_CP101873.1"/>
</dbReference>
<feature type="region of interest" description="Disordered" evidence="1">
    <location>
        <begin position="298"/>
        <end position="320"/>
    </location>
</feature>
<evidence type="ECO:0000313" key="2">
    <source>
        <dbReference type="EMBL" id="WMT07266.1"/>
    </source>
</evidence>
<reference evidence="2 3" key="1">
    <citation type="submission" date="2022-07" db="EMBL/GenBank/DDBJ databases">
        <title>Two temperate virus in Haloterrigena jeotgali A29.</title>
        <authorList>
            <person name="Deng X."/>
        </authorList>
    </citation>
    <scope>NUCLEOTIDE SEQUENCE [LARGE SCALE GENOMIC DNA]</scope>
    <source>
        <strain evidence="2 3">A29</strain>
    </source>
</reference>
<feature type="compositionally biased region" description="Basic and acidic residues" evidence="1">
    <location>
        <begin position="400"/>
        <end position="409"/>
    </location>
</feature>
<protein>
    <submittedName>
        <fullName evidence="2">Uncharacterized protein</fullName>
    </submittedName>
</protein>
<dbReference type="EMBL" id="CP101873">
    <property type="protein sequence ID" value="WMT07266.1"/>
    <property type="molecule type" value="Genomic_DNA"/>
</dbReference>
<evidence type="ECO:0000313" key="3">
    <source>
        <dbReference type="Proteomes" id="UP001224926"/>
    </source>
</evidence>
<name>A0AAF0PA58_9EURY</name>
<feature type="compositionally biased region" description="Basic and acidic residues" evidence="1">
    <location>
        <begin position="306"/>
        <end position="320"/>
    </location>
</feature>
<dbReference type="Gene3D" id="1.10.10.10">
    <property type="entry name" value="Winged helix-like DNA-binding domain superfamily/Winged helix DNA-binding domain"/>
    <property type="match status" value="1"/>
</dbReference>
<dbReference type="Proteomes" id="UP001224926">
    <property type="component" value="Chromosome"/>
</dbReference>
<accession>A0AAF0PA58</accession>
<feature type="compositionally biased region" description="Acidic residues" evidence="1">
    <location>
        <begin position="386"/>
        <end position="399"/>
    </location>
</feature>
<evidence type="ECO:0000256" key="1">
    <source>
        <dbReference type="SAM" id="MobiDB-lite"/>
    </source>
</evidence>
<sequence length="544" mass="63863">MVQSVHPTDRHLPDHDKSLLQLYDDKLLDAFTYFLEEDNHAWLSEVLASEYWTGDIPDKIQPYISPDFQETKSTTNRKSSDSNATKDEFDQLSKKRRKLLTTIEDDLEDEWTVNEAADESGISDNTVRSYVNDFKENGWVTETGDKKNRSKVYTLIKSRYKKPSIAADGGVNWDYRERWPTAVRHIRSENYLKLADSKYQDEENYDRDWFLNRNVEPVATIFEHISEVNDLLWEIHQNRKELDEDWSWLMEFTRKEMMDEIWSSLQSLADEFRDIFTKFKQLVGTGFDNCSKWLDSKTGKGASNSIEKEHNPEGKKQKCKQRLDAKQYALIRTHIQPLLKLDPEHQKNNPDYVDQVYDLEKSVRAFLHWAWDFYKHLVDGTSPPAPEEEQEDSDEDPIAEEDRPVPEVMKEEEEYSLPQPTKVLQTTLENAWEGPISLGGDGFGDALSWDELVDEYTGYINSHRVDDTPTDTTIATRLEKLQDYYWRGEGDHVGVYVWDKNEFDPTEEQELQIKLVKSVDESWAADNDRYMDWPEHRDLEIPPL</sequence>
<organism evidence="2 3">
    <name type="scientific">Natrinema thermotolerans</name>
    <dbReference type="NCBI Taxonomy" id="121872"/>
    <lineage>
        <taxon>Archaea</taxon>
        <taxon>Methanobacteriati</taxon>
        <taxon>Methanobacteriota</taxon>
        <taxon>Stenosarchaea group</taxon>
        <taxon>Halobacteria</taxon>
        <taxon>Halobacteriales</taxon>
        <taxon>Natrialbaceae</taxon>
        <taxon>Natrinema</taxon>
    </lineage>
</organism>
<feature type="region of interest" description="Disordered" evidence="1">
    <location>
        <begin position="381"/>
        <end position="418"/>
    </location>
</feature>